<comment type="caution">
    <text evidence="4">The sequence shown here is derived from an EMBL/GenBank/DDBJ whole genome shotgun (WGS) entry which is preliminary data.</text>
</comment>
<comment type="subcellular location">
    <subcellularLocation>
        <location evidence="1">Mitochondrion</location>
    </subcellularLocation>
</comment>
<proteinExistence type="predicted"/>
<evidence type="ECO:0000256" key="2">
    <source>
        <dbReference type="ARBA" id="ARBA00023128"/>
    </source>
</evidence>
<gene>
    <name evidence="4" type="ORF">APLA_LOCUS16552</name>
    <name evidence="5" type="ORF">APLA_LOCUS17286</name>
</gene>
<name>A0A8S1BID8_ARCPL</name>
<dbReference type="OrthoDB" id="1107506at2759"/>
<dbReference type="EMBL" id="CADEBD010000745">
    <property type="protein sequence ID" value="CAB3259542.1"/>
    <property type="molecule type" value="Genomic_DNA"/>
</dbReference>
<dbReference type="SUPFAM" id="SSF47694">
    <property type="entry name" value="Cytochrome c oxidase subunit h"/>
    <property type="match status" value="1"/>
</dbReference>
<dbReference type="GO" id="GO:0005739">
    <property type="term" value="C:mitochondrion"/>
    <property type="evidence" value="ECO:0007669"/>
    <property type="project" value="UniProtKB-SubCell"/>
</dbReference>
<evidence type="ECO:0000313" key="6">
    <source>
        <dbReference type="Proteomes" id="UP000494106"/>
    </source>
</evidence>
<dbReference type="Proteomes" id="UP000494256">
    <property type="component" value="Unassembled WGS sequence"/>
</dbReference>
<protein>
    <recommendedName>
        <fullName evidence="8">Cytochrome c oxidase subunit</fullName>
    </recommendedName>
</protein>
<dbReference type="PANTHER" id="PTHR11387">
    <property type="entry name" value="CYTOCHROME C OXIDASE SUBUNIT 6B"/>
    <property type="match status" value="1"/>
</dbReference>
<evidence type="ECO:0000313" key="5">
    <source>
        <dbReference type="EMBL" id="CAB3260191.1"/>
    </source>
</evidence>
<dbReference type="EMBL" id="CADEBC010000733">
    <property type="protein sequence ID" value="CAB3260191.1"/>
    <property type="molecule type" value="Genomic_DNA"/>
</dbReference>
<evidence type="ECO:0008006" key="8">
    <source>
        <dbReference type="Google" id="ProtNLM"/>
    </source>
</evidence>
<dbReference type="PROSITE" id="PS51808">
    <property type="entry name" value="CHCH"/>
    <property type="match status" value="1"/>
</dbReference>
<dbReference type="GO" id="GO:0045277">
    <property type="term" value="C:respiratory chain complex IV"/>
    <property type="evidence" value="ECO:0007669"/>
    <property type="project" value="InterPro"/>
</dbReference>
<keyword evidence="6" id="KW-1185">Reference proteome</keyword>
<reference evidence="6 7" key="1">
    <citation type="submission" date="2020-04" db="EMBL/GenBank/DDBJ databases">
        <authorList>
            <person name="Wallbank WR R."/>
            <person name="Pardo Diaz C."/>
            <person name="Kozak K."/>
            <person name="Martin S."/>
            <person name="Jiggins C."/>
            <person name="Moest M."/>
            <person name="Warren A I."/>
            <person name="Byers J.R.P. K."/>
            <person name="Montejo-Kovacevich G."/>
            <person name="Yen C E."/>
        </authorList>
    </citation>
    <scope>NUCLEOTIDE SEQUENCE [LARGE SCALE GENOMIC DNA]</scope>
</reference>
<evidence type="ECO:0000313" key="4">
    <source>
        <dbReference type="EMBL" id="CAB3259542.1"/>
    </source>
</evidence>
<dbReference type="Gene3D" id="1.10.10.140">
    <property type="entry name" value="Cytochrome c oxidase, subunit VIb"/>
    <property type="match status" value="1"/>
</dbReference>
<evidence type="ECO:0000313" key="7">
    <source>
        <dbReference type="Proteomes" id="UP000494256"/>
    </source>
</evidence>
<evidence type="ECO:0000256" key="3">
    <source>
        <dbReference type="ARBA" id="ARBA00023157"/>
    </source>
</evidence>
<organism evidence="4 7">
    <name type="scientific">Arctia plantaginis</name>
    <name type="common">Wood tiger moth</name>
    <name type="synonym">Phalaena plantaginis</name>
    <dbReference type="NCBI Taxonomy" id="874455"/>
    <lineage>
        <taxon>Eukaryota</taxon>
        <taxon>Metazoa</taxon>
        <taxon>Ecdysozoa</taxon>
        <taxon>Arthropoda</taxon>
        <taxon>Hexapoda</taxon>
        <taxon>Insecta</taxon>
        <taxon>Pterygota</taxon>
        <taxon>Neoptera</taxon>
        <taxon>Endopterygota</taxon>
        <taxon>Lepidoptera</taxon>
        <taxon>Glossata</taxon>
        <taxon>Ditrysia</taxon>
        <taxon>Noctuoidea</taxon>
        <taxon>Erebidae</taxon>
        <taxon>Arctiinae</taxon>
        <taxon>Arctia</taxon>
    </lineage>
</organism>
<dbReference type="Proteomes" id="UP000494106">
    <property type="component" value="Unassembled WGS sequence"/>
</dbReference>
<dbReference type="Pfam" id="PF02297">
    <property type="entry name" value="COX6B"/>
    <property type="match status" value="1"/>
</dbReference>
<dbReference type="AlphaFoldDB" id="A0A8S1BID8"/>
<keyword evidence="2" id="KW-0496">Mitochondrion</keyword>
<dbReference type="CDD" id="cd00926">
    <property type="entry name" value="Cyt_c_Oxidase_VIb"/>
    <property type="match status" value="1"/>
</dbReference>
<keyword evidence="3" id="KW-1015">Disulfide bond</keyword>
<accession>A0A8S1BID8</accession>
<dbReference type="InterPro" id="IPR036549">
    <property type="entry name" value="CX6/COA6-like_sf"/>
</dbReference>
<dbReference type="InterPro" id="IPR003213">
    <property type="entry name" value="Cyt_c_oxidase_su6B"/>
</dbReference>
<dbReference type="InterPro" id="IPR048280">
    <property type="entry name" value="COX6B-like"/>
</dbReference>
<evidence type="ECO:0000256" key="1">
    <source>
        <dbReference type="ARBA" id="ARBA00004173"/>
    </source>
</evidence>
<sequence length="83" mass="10080">MNPCSNTTSLTLKKTLRFDPRYPNQNQTRACYDNYCDYFKCRRLLKQDDDCEIFKNYYETLCPKDWVSHWNEQRKKNAFPGPL</sequence>